<dbReference type="InterPro" id="IPR021633">
    <property type="entry name" value="Argos"/>
</dbReference>
<keyword evidence="2" id="KW-1185">Reference proteome</keyword>
<dbReference type="EMBL" id="WJQU01002995">
    <property type="protein sequence ID" value="KAJ6628665.1"/>
    <property type="molecule type" value="Genomic_DNA"/>
</dbReference>
<evidence type="ECO:0000313" key="1">
    <source>
        <dbReference type="EMBL" id="KAJ6628665.1"/>
    </source>
</evidence>
<feature type="non-terminal residue" evidence="1">
    <location>
        <position position="1"/>
    </location>
</feature>
<reference evidence="1" key="1">
    <citation type="submission" date="2022-07" db="EMBL/GenBank/DDBJ databases">
        <authorList>
            <person name="Trinca V."/>
            <person name="Uliana J.V.C."/>
            <person name="Torres T.T."/>
            <person name="Ward R.J."/>
            <person name="Monesi N."/>
        </authorList>
    </citation>
    <scope>NUCLEOTIDE SEQUENCE</scope>
    <source>
        <strain evidence="1">HSMRA1968</strain>
        <tissue evidence="1">Whole embryos</tissue>
    </source>
</reference>
<organism evidence="1 2">
    <name type="scientific">Pseudolycoriella hygida</name>
    <dbReference type="NCBI Taxonomy" id="35572"/>
    <lineage>
        <taxon>Eukaryota</taxon>
        <taxon>Metazoa</taxon>
        <taxon>Ecdysozoa</taxon>
        <taxon>Arthropoda</taxon>
        <taxon>Hexapoda</taxon>
        <taxon>Insecta</taxon>
        <taxon>Pterygota</taxon>
        <taxon>Neoptera</taxon>
        <taxon>Endopterygota</taxon>
        <taxon>Diptera</taxon>
        <taxon>Nematocera</taxon>
        <taxon>Sciaroidea</taxon>
        <taxon>Sciaridae</taxon>
        <taxon>Pseudolycoriella</taxon>
    </lineage>
</organism>
<proteinExistence type="predicted"/>
<dbReference type="OrthoDB" id="8177523at2759"/>
<dbReference type="AlphaFoldDB" id="A0A9Q0MJJ6"/>
<sequence length="309" mass="35712">NSERDLPVCAPNAVCSKIDLYETPWIERQCRCPKSIAKHSHIINHPKELKLNVKQMYNLLVDDPKPKLDALMGSEPDADSQHLKTLFRKLGVFYDQDDIVMDENDYNDYHTNNQLNHKSRLLRKQFADSHDARKFRHSNHKVDIQRIGGCPSAVGTEDGHTIADKTRHYKLCEPVHKLPICGYFNDFTWTLKSSPALNVTEQVVHCRCPKNSITYLIKREPLQTGLAGYTYLFACSPQSRLRCQRKEPCKLFTVRKRQEFLDEVNTNPLCQCPRSHRCPRHHTDAGVLLGKSYIEDNIRTYSGYCMPDN</sequence>
<dbReference type="Gene3D" id="2.20.20.150">
    <property type="match status" value="1"/>
</dbReference>
<dbReference type="Pfam" id="PF11581">
    <property type="entry name" value="Argos"/>
    <property type="match status" value="1"/>
</dbReference>
<dbReference type="Proteomes" id="UP001151699">
    <property type="component" value="Unassembled WGS sequence"/>
</dbReference>
<gene>
    <name evidence="1" type="primary">aos</name>
    <name evidence="1" type="ORF">Bhyg_15848</name>
</gene>
<protein>
    <submittedName>
        <fullName evidence="1">Protein giant-lens</fullName>
    </submittedName>
</protein>
<dbReference type="Gene3D" id="2.20.20.160">
    <property type="match status" value="3"/>
</dbReference>
<evidence type="ECO:0000313" key="2">
    <source>
        <dbReference type="Proteomes" id="UP001151699"/>
    </source>
</evidence>
<accession>A0A9Q0MJJ6</accession>
<name>A0A9Q0MJJ6_9DIPT</name>
<comment type="caution">
    <text evidence="1">The sequence shown here is derived from an EMBL/GenBank/DDBJ whole genome shotgun (WGS) entry which is preliminary data.</text>
</comment>